<organism evidence="1 2">
    <name type="scientific">Alkalihalophilus pseudofirmus (strain ATCC BAA-2126 / JCM 17055 / OF4)</name>
    <name type="common">Bacillus pseudofirmus</name>
    <dbReference type="NCBI Taxonomy" id="398511"/>
    <lineage>
        <taxon>Bacteria</taxon>
        <taxon>Bacillati</taxon>
        <taxon>Bacillota</taxon>
        <taxon>Bacilli</taxon>
        <taxon>Bacillales</taxon>
        <taxon>Bacillaceae</taxon>
        <taxon>Alkalihalophilus</taxon>
    </lineage>
</organism>
<reference evidence="1 2" key="1">
    <citation type="journal article" date="2011" name="Environ. Microbiol.">
        <title>Genome of alkaliphilic Bacillus pseudofirmus OF4 reveals adaptations that support the ability to grow in an external pH range from 7.5 to 11.4.</title>
        <authorList>
            <person name="Janto B."/>
            <person name="Ahmed A."/>
            <person name="Ito M."/>
            <person name="Liu J."/>
            <person name="Hicks D.B."/>
            <person name="Pagni S."/>
            <person name="Fackelmayer O.J."/>
            <person name="Smith T.A."/>
            <person name="Earl J."/>
            <person name="Elbourne L.D."/>
            <person name="Hassan K."/>
            <person name="Paulsen I.T."/>
            <person name="Kolsto A.B."/>
            <person name="Tourasse N.J."/>
            <person name="Ehrlich G.D."/>
            <person name="Boissy R."/>
            <person name="Ivey D.M."/>
            <person name="Li G."/>
            <person name="Xue Y."/>
            <person name="Ma Y."/>
            <person name="Hu F.Z."/>
            <person name="Krulwich T.A."/>
        </authorList>
    </citation>
    <scope>NUCLEOTIDE SEQUENCE [LARGE SCALE GENOMIC DNA]</scope>
    <source>
        <strain evidence="2">ATCC BAA-2126 / JCM 17055 / OF4</strain>
    </source>
</reference>
<gene>
    <name evidence="1" type="ordered locus">BpOF4_04905</name>
</gene>
<keyword evidence="2" id="KW-1185">Reference proteome</keyword>
<dbReference type="KEGG" id="bpf:BpOF4_04905"/>
<dbReference type="AlphaFoldDB" id="D3FZ12"/>
<name>D3FZ12_ALKPO</name>
<accession>D3FZ12</accession>
<sequence>MGDFTLCTWLVGILLERGDEEISGRQQLCKESGSLGDGTKKVSYKLGSFLGICNRSD</sequence>
<evidence type="ECO:0000313" key="2">
    <source>
        <dbReference type="Proteomes" id="UP000001544"/>
    </source>
</evidence>
<evidence type="ECO:0000313" key="1">
    <source>
        <dbReference type="EMBL" id="ADC49045.1"/>
    </source>
</evidence>
<dbReference type="EMBL" id="CP001878">
    <property type="protein sequence ID" value="ADC49045.1"/>
    <property type="molecule type" value="Genomic_DNA"/>
</dbReference>
<dbReference type="Proteomes" id="UP000001544">
    <property type="component" value="Chromosome"/>
</dbReference>
<proteinExistence type="predicted"/>
<dbReference type="HOGENOM" id="CLU_2987129_0_0_9"/>
<protein>
    <submittedName>
        <fullName evidence="1">Uncharacterized protein</fullName>
    </submittedName>
</protein>